<dbReference type="PANTHER" id="PTHR11748:SF111">
    <property type="entry name" value="D-LACTATE DEHYDROGENASE, MITOCHONDRIAL-RELATED"/>
    <property type="match status" value="1"/>
</dbReference>
<protein>
    <recommendedName>
        <fullName evidence="9">D-lactate dehydrogenase (cytochrome)</fullName>
        <ecNumber evidence="9">1.1.2.4</ecNumber>
    </recommendedName>
</protein>
<organism evidence="11 12">
    <name type="scientific">Ectocarpus siliculosus</name>
    <name type="common">Brown alga</name>
    <name type="synonym">Conferva siliculosa</name>
    <dbReference type="NCBI Taxonomy" id="2880"/>
    <lineage>
        <taxon>Eukaryota</taxon>
        <taxon>Sar</taxon>
        <taxon>Stramenopiles</taxon>
        <taxon>Ochrophyta</taxon>
        <taxon>PX clade</taxon>
        <taxon>Phaeophyceae</taxon>
        <taxon>Ectocarpales</taxon>
        <taxon>Ectocarpaceae</taxon>
        <taxon>Ectocarpus</taxon>
    </lineage>
</organism>
<dbReference type="PROSITE" id="PS51387">
    <property type="entry name" value="FAD_PCMH"/>
    <property type="match status" value="1"/>
</dbReference>
<dbReference type="EMBL" id="FN649744">
    <property type="protein sequence ID" value="CBJ48765.1"/>
    <property type="molecule type" value="Genomic_DNA"/>
</dbReference>
<name>D7G288_ECTSI</name>
<dbReference type="eggNOG" id="KOG1231">
    <property type="taxonomic scope" value="Eukaryota"/>
</dbReference>
<comment type="cofactor">
    <cofactor evidence="1">
        <name>FAD</name>
        <dbReference type="ChEBI" id="CHEBI:57692"/>
    </cofactor>
</comment>
<keyword evidence="8" id="KW-0496">Mitochondrion</keyword>
<feature type="domain" description="FAD-binding PCMH-type" evidence="10">
    <location>
        <begin position="1"/>
        <end position="175"/>
    </location>
</feature>
<evidence type="ECO:0000256" key="6">
    <source>
        <dbReference type="ARBA" id="ARBA00022946"/>
    </source>
</evidence>
<dbReference type="PANTHER" id="PTHR11748">
    <property type="entry name" value="D-LACTATE DEHYDROGENASE"/>
    <property type="match status" value="1"/>
</dbReference>
<dbReference type="SUPFAM" id="SSF55103">
    <property type="entry name" value="FAD-linked oxidases, C-terminal domain"/>
    <property type="match status" value="1"/>
</dbReference>
<dbReference type="InterPro" id="IPR036318">
    <property type="entry name" value="FAD-bd_PCMH-like_sf"/>
</dbReference>
<dbReference type="EC" id="1.1.2.4" evidence="9"/>
<dbReference type="InterPro" id="IPR006094">
    <property type="entry name" value="Oxid_FAD_bind_N"/>
</dbReference>
<dbReference type="InterPro" id="IPR016166">
    <property type="entry name" value="FAD-bd_PCMH"/>
</dbReference>
<dbReference type="GO" id="GO:0071949">
    <property type="term" value="F:FAD binding"/>
    <property type="evidence" value="ECO:0007669"/>
    <property type="project" value="InterPro"/>
</dbReference>
<evidence type="ECO:0000256" key="2">
    <source>
        <dbReference type="ARBA" id="ARBA00004173"/>
    </source>
</evidence>
<comment type="similarity">
    <text evidence="3">Belongs to the FAD-binding oxidoreductase/transferase type 4 family.</text>
</comment>
<evidence type="ECO:0000259" key="10">
    <source>
        <dbReference type="PROSITE" id="PS51387"/>
    </source>
</evidence>
<dbReference type="GO" id="GO:0005739">
    <property type="term" value="C:mitochondrion"/>
    <property type="evidence" value="ECO:0007669"/>
    <property type="project" value="UniProtKB-SubCell"/>
</dbReference>
<dbReference type="Pfam" id="PF02913">
    <property type="entry name" value="FAD-oxidase_C"/>
    <property type="match status" value="1"/>
</dbReference>
<dbReference type="FunFam" id="1.10.45.10:FF:000001">
    <property type="entry name" value="D-lactate dehydrogenase mitochondrial"/>
    <property type="match status" value="1"/>
</dbReference>
<evidence type="ECO:0000256" key="1">
    <source>
        <dbReference type="ARBA" id="ARBA00001974"/>
    </source>
</evidence>
<dbReference type="InterPro" id="IPR016164">
    <property type="entry name" value="FAD-linked_Oxase-like_C"/>
</dbReference>
<accession>D7G288</accession>
<dbReference type="Gene3D" id="3.30.465.10">
    <property type="match status" value="1"/>
</dbReference>
<keyword evidence="6" id="KW-0809">Transit peptide</keyword>
<evidence type="ECO:0000256" key="7">
    <source>
        <dbReference type="ARBA" id="ARBA00023002"/>
    </source>
</evidence>
<evidence type="ECO:0000313" key="11">
    <source>
        <dbReference type="EMBL" id="CBJ48765.1"/>
    </source>
</evidence>
<dbReference type="Gene3D" id="1.10.45.10">
    <property type="entry name" value="Vanillyl-alcohol Oxidase, Chain A, domain 4"/>
    <property type="match status" value="1"/>
</dbReference>
<keyword evidence="12" id="KW-1185">Reference proteome</keyword>
<comment type="subcellular location">
    <subcellularLocation>
        <location evidence="2">Mitochondrion</location>
    </subcellularLocation>
</comment>
<dbReference type="Proteomes" id="UP000002630">
    <property type="component" value="Linkage Group LG19"/>
</dbReference>
<keyword evidence="5" id="KW-0274">FAD</keyword>
<dbReference type="InParanoid" id="D7G288"/>
<dbReference type="InterPro" id="IPR016171">
    <property type="entry name" value="Vanillyl_alc_oxidase_C-sub2"/>
</dbReference>
<dbReference type="GO" id="GO:0004458">
    <property type="term" value="F:D-lactate dehydrogenase (cytochrome) activity"/>
    <property type="evidence" value="ECO:0007669"/>
    <property type="project" value="UniProtKB-EC"/>
</dbReference>
<dbReference type="EMBL" id="FN648674">
    <property type="protein sequence ID" value="CBJ48765.1"/>
    <property type="molecule type" value="Genomic_DNA"/>
</dbReference>
<sequence length="433" mass="46446">MPDVVVSPATTQEVVAVVKTCSKMQVPMIPYGGATSIEGHLLAPLGGCSIDFSRMNAVKRLSKEDHDVTVQPGLGYLELNEMLKEHGMWFPLDPGPGASLGGMCSCSCSGSTAVRYGTMKDNVLSMTVVLADGQEVKTSSRAKKSSAGYDLTRLFVGSEGTLGIITEVTLKIHKIPAYSNSVRVSFDSIDAAAKTVQDTLAAGIQIGRAELLDDTMVQVLNKANNTRHREATTLLFELSGESPGSVADAQRAVLALAKKRGGGKPHVATNPEECRELWRQRKEALWSLMGLYPELECMTTDVCVPVSRLSDLIGQSKRELDASRLPAPIVAHAGDGNFHALIMFDRTNPADVAEADRLSSFMVHKALEMEGTCTGEHGVGVGKIKYLPEEHGDGAMHTMRVIKRGLDPGGLMNPGKVLAHRRDPQTGRLVLCA</sequence>
<dbReference type="Pfam" id="PF01565">
    <property type="entry name" value="FAD_binding_4"/>
    <property type="match status" value="1"/>
</dbReference>
<proteinExistence type="inferred from homology"/>
<dbReference type="AlphaFoldDB" id="D7G288"/>
<dbReference type="OMA" id="GQGFEWA"/>
<keyword evidence="7" id="KW-0560">Oxidoreductase</keyword>
<evidence type="ECO:0000256" key="9">
    <source>
        <dbReference type="ARBA" id="ARBA00038897"/>
    </source>
</evidence>
<gene>
    <name evidence="11" type="ORF">Esi_0047_0063</name>
</gene>
<dbReference type="FunFam" id="3.30.465.10:FF:000016">
    <property type="entry name" value="probable D-lactate dehydrogenase, mitochondrial"/>
    <property type="match status" value="1"/>
</dbReference>
<dbReference type="FunFam" id="3.30.70.2740:FF:000001">
    <property type="entry name" value="D-lactate dehydrogenase mitochondrial"/>
    <property type="match status" value="1"/>
</dbReference>
<dbReference type="GO" id="GO:1903457">
    <property type="term" value="P:lactate catabolic process"/>
    <property type="evidence" value="ECO:0007669"/>
    <property type="project" value="TreeGrafter"/>
</dbReference>
<dbReference type="SUPFAM" id="SSF56176">
    <property type="entry name" value="FAD-binding/transporter-associated domain-like"/>
    <property type="match status" value="1"/>
</dbReference>
<keyword evidence="4" id="KW-0285">Flavoprotein</keyword>
<reference evidence="11 12" key="1">
    <citation type="journal article" date="2010" name="Nature">
        <title>The Ectocarpus genome and the independent evolution of multicellularity in brown algae.</title>
        <authorList>
            <person name="Cock J.M."/>
            <person name="Sterck L."/>
            <person name="Rouze P."/>
            <person name="Scornet D."/>
            <person name="Allen A.E."/>
            <person name="Amoutzias G."/>
            <person name="Anthouard V."/>
            <person name="Artiguenave F."/>
            <person name="Aury J.M."/>
            <person name="Badger J.H."/>
            <person name="Beszteri B."/>
            <person name="Billiau K."/>
            <person name="Bonnet E."/>
            <person name="Bothwell J.H."/>
            <person name="Bowler C."/>
            <person name="Boyen C."/>
            <person name="Brownlee C."/>
            <person name="Carrano C.J."/>
            <person name="Charrier B."/>
            <person name="Cho G.Y."/>
            <person name="Coelho S.M."/>
            <person name="Collen J."/>
            <person name="Corre E."/>
            <person name="Da Silva C."/>
            <person name="Delage L."/>
            <person name="Delaroque N."/>
            <person name="Dittami S.M."/>
            <person name="Doulbeau S."/>
            <person name="Elias M."/>
            <person name="Farnham G."/>
            <person name="Gachon C.M."/>
            <person name="Gschloessl B."/>
            <person name="Heesch S."/>
            <person name="Jabbari K."/>
            <person name="Jubin C."/>
            <person name="Kawai H."/>
            <person name="Kimura K."/>
            <person name="Kloareg B."/>
            <person name="Kupper F.C."/>
            <person name="Lang D."/>
            <person name="Le Bail A."/>
            <person name="Leblanc C."/>
            <person name="Lerouge P."/>
            <person name="Lohr M."/>
            <person name="Lopez P.J."/>
            <person name="Martens C."/>
            <person name="Maumus F."/>
            <person name="Michel G."/>
            <person name="Miranda-Saavedra D."/>
            <person name="Morales J."/>
            <person name="Moreau H."/>
            <person name="Motomura T."/>
            <person name="Nagasato C."/>
            <person name="Napoli C.A."/>
            <person name="Nelson D.R."/>
            <person name="Nyvall-Collen P."/>
            <person name="Peters A.F."/>
            <person name="Pommier C."/>
            <person name="Potin P."/>
            <person name="Poulain J."/>
            <person name="Quesneville H."/>
            <person name="Read B."/>
            <person name="Rensing S.A."/>
            <person name="Ritter A."/>
            <person name="Rousvoal S."/>
            <person name="Samanta M."/>
            <person name="Samson G."/>
            <person name="Schroeder D.C."/>
            <person name="Segurens B."/>
            <person name="Strittmatter M."/>
            <person name="Tonon T."/>
            <person name="Tregear J.W."/>
            <person name="Valentin K."/>
            <person name="von Dassow P."/>
            <person name="Yamagishi T."/>
            <person name="Van de Peer Y."/>
            <person name="Wincker P."/>
        </authorList>
    </citation>
    <scope>NUCLEOTIDE SEQUENCE [LARGE SCALE GENOMIC DNA]</scope>
    <source>
        <strain evidence="12">Ec32 / CCAP1310/4</strain>
    </source>
</reference>
<dbReference type="InterPro" id="IPR004113">
    <property type="entry name" value="FAD-bd_oxidored_4_C"/>
</dbReference>
<evidence type="ECO:0000256" key="3">
    <source>
        <dbReference type="ARBA" id="ARBA00008000"/>
    </source>
</evidence>
<dbReference type="InterPro" id="IPR016169">
    <property type="entry name" value="FAD-bd_PCMH_sub2"/>
</dbReference>
<dbReference type="OrthoDB" id="5332616at2759"/>
<evidence type="ECO:0000256" key="5">
    <source>
        <dbReference type="ARBA" id="ARBA00022827"/>
    </source>
</evidence>
<dbReference type="STRING" id="2880.D7G288"/>
<evidence type="ECO:0000256" key="4">
    <source>
        <dbReference type="ARBA" id="ARBA00022630"/>
    </source>
</evidence>
<evidence type="ECO:0000256" key="8">
    <source>
        <dbReference type="ARBA" id="ARBA00023128"/>
    </source>
</evidence>
<dbReference type="Gene3D" id="3.30.70.2740">
    <property type="match status" value="1"/>
</dbReference>
<dbReference type="GO" id="GO:0008720">
    <property type="term" value="F:D-lactate dehydrogenase (NAD+) activity"/>
    <property type="evidence" value="ECO:0007669"/>
    <property type="project" value="TreeGrafter"/>
</dbReference>
<evidence type="ECO:0000313" key="12">
    <source>
        <dbReference type="Proteomes" id="UP000002630"/>
    </source>
</evidence>